<keyword evidence="2" id="KW-1185">Reference proteome</keyword>
<dbReference type="EMBL" id="CP001063">
    <property type="protein sequence ID" value="ACD07642.1"/>
    <property type="molecule type" value="Genomic_DNA"/>
</dbReference>
<dbReference type="HOGENOM" id="CLU_215784_0_0_6"/>
<name>B2U1K8_SHIB3</name>
<accession>B2U1K8</accession>
<sequence length="49" mass="5386">MIVITIILYGYKTIGAASYPLSIYDAKHPLTILKGIHTTDEKMTNTFAG</sequence>
<dbReference type="Proteomes" id="UP000001030">
    <property type="component" value="Chromosome"/>
</dbReference>
<dbReference type="STRING" id="344609.SbBS512_E1726"/>
<gene>
    <name evidence="1" type="ordered locus">SbBS512_E1726</name>
</gene>
<dbReference type="KEGG" id="sbc:SbBS512_E1726"/>
<dbReference type="AlphaFoldDB" id="B2U1K8"/>
<evidence type="ECO:0000313" key="1">
    <source>
        <dbReference type="EMBL" id="ACD07642.1"/>
    </source>
</evidence>
<reference evidence="2" key="1">
    <citation type="submission" date="2008-05" db="EMBL/GenBank/DDBJ databases">
        <title>Complete sequence of Shigella boydii serotype 18 strain BS512.</title>
        <authorList>
            <person name="Rasko D.A."/>
            <person name="Rosovitz M."/>
            <person name="Maurelli A.T."/>
            <person name="Myers G."/>
            <person name="Seshadri R."/>
            <person name="Cer R."/>
            <person name="Jiang L."/>
            <person name="Ravel J."/>
            <person name="Sebastian Y."/>
        </authorList>
    </citation>
    <scope>NUCLEOTIDE SEQUENCE [LARGE SCALE GENOMIC DNA]</scope>
    <source>
        <strain evidence="2">CDC 3083-94 / BS512</strain>
    </source>
</reference>
<protein>
    <submittedName>
        <fullName evidence="1">Uncharacterized protein</fullName>
    </submittedName>
</protein>
<proteinExistence type="predicted"/>
<organism evidence="1 2">
    <name type="scientific">Shigella boydii serotype 18 (strain CDC 3083-94 / BS512)</name>
    <dbReference type="NCBI Taxonomy" id="344609"/>
    <lineage>
        <taxon>Bacteria</taxon>
        <taxon>Pseudomonadati</taxon>
        <taxon>Pseudomonadota</taxon>
        <taxon>Gammaproteobacteria</taxon>
        <taxon>Enterobacterales</taxon>
        <taxon>Enterobacteriaceae</taxon>
        <taxon>Shigella</taxon>
    </lineage>
</organism>
<evidence type="ECO:0000313" key="2">
    <source>
        <dbReference type="Proteomes" id="UP000001030"/>
    </source>
</evidence>